<dbReference type="PROSITE" id="PS51012">
    <property type="entry name" value="ABC_TM2"/>
    <property type="match status" value="1"/>
</dbReference>
<comment type="similarity">
    <text evidence="5">Belongs to the ABC-2 integral membrane protein family.</text>
</comment>
<dbReference type="RefSeq" id="WP_132378497.1">
    <property type="nucleotide sequence ID" value="NZ_DAIRMY010000031.1"/>
</dbReference>
<protein>
    <recommendedName>
        <fullName evidence="5">Transport permease protein</fullName>
    </recommendedName>
</protein>
<dbReference type="GO" id="GO:0043190">
    <property type="term" value="C:ATP-binding cassette (ABC) transporter complex"/>
    <property type="evidence" value="ECO:0007669"/>
    <property type="project" value="InterPro"/>
</dbReference>
<evidence type="ECO:0000256" key="2">
    <source>
        <dbReference type="ARBA" id="ARBA00022692"/>
    </source>
</evidence>
<keyword evidence="3 5" id="KW-1133">Transmembrane helix</keyword>
<feature type="domain" description="ABC transmembrane type-2" evidence="6">
    <location>
        <begin position="30"/>
        <end position="258"/>
    </location>
</feature>
<dbReference type="InterPro" id="IPR051784">
    <property type="entry name" value="Nod_factor_ABC_transporter"/>
</dbReference>
<accession>A0A4R3KHY2</accession>
<dbReference type="PIRSF" id="PIRSF006648">
    <property type="entry name" value="DrrB"/>
    <property type="match status" value="1"/>
</dbReference>
<dbReference type="EMBL" id="SLZZ01000002">
    <property type="protein sequence ID" value="TCS82291.1"/>
    <property type="molecule type" value="Genomic_DNA"/>
</dbReference>
<feature type="transmembrane region" description="Helical" evidence="5">
    <location>
        <begin position="109"/>
        <end position="137"/>
    </location>
</feature>
<keyword evidence="5" id="KW-1003">Cell membrane</keyword>
<evidence type="ECO:0000313" key="8">
    <source>
        <dbReference type="Proteomes" id="UP000295726"/>
    </source>
</evidence>
<evidence type="ECO:0000256" key="4">
    <source>
        <dbReference type="ARBA" id="ARBA00023136"/>
    </source>
</evidence>
<name>A0A4R3KHY2_9FIRM</name>
<proteinExistence type="inferred from homology"/>
<dbReference type="InterPro" id="IPR013525">
    <property type="entry name" value="ABC2_TM"/>
</dbReference>
<comment type="caution">
    <text evidence="7">The sequence shown here is derived from an EMBL/GenBank/DDBJ whole genome shotgun (WGS) entry which is preliminary data.</text>
</comment>
<evidence type="ECO:0000256" key="3">
    <source>
        <dbReference type="ARBA" id="ARBA00022989"/>
    </source>
</evidence>
<evidence type="ECO:0000259" key="6">
    <source>
        <dbReference type="PROSITE" id="PS51012"/>
    </source>
</evidence>
<dbReference type="PANTHER" id="PTHR43229:SF2">
    <property type="entry name" value="NODULATION PROTEIN J"/>
    <property type="match status" value="1"/>
</dbReference>
<reference evidence="7 8" key="1">
    <citation type="submission" date="2019-03" db="EMBL/GenBank/DDBJ databases">
        <title>Genomic Encyclopedia of Type Strains, Phase IV (KMG-IV): sequencing the most valuable type-strain genomes for metagenomic binning, comparative biology and taxonomic classification.</title>
        <authorList>
            <person name="Goeker M."/>
        </authorList>
    </citation>
    <scope>NUCLEOTIDE SEQUENCE [LARGE SCALE GENOMIC DNA]</scope>
    <source>
        <strain evidence="7 8">DSM 29489</strain>
    </source>
</reference>
<evidence type="ECO:0000313" key="7">
    <source>
        <dbReference type="EMBL" id="TCS82291.1"/>
    </source>
</evidence>
<gene>
    <name evidence="7" type="ORF">EDD59_102159</name>
</gene>
<feature type="transmembrane region" description="Helical" evidence="5">
    <location>
        <begin position="233"/>
        <end position="255"/>
    </location>
</feature>
<dbReference type="InterPro" id="IPR047817">
    <property type="entry name" value="ABC2_TM_bact-type"/>
</dbReference>
<keyword evidence="2 5" id="KW-0812">Transmembrane</keyword>
<feature type="transmembrane region" description="Helical" evidence="5">
    <location>
        <begin position="66"/>
        <end position="88"/>
    </location>
</feature>
<dbReference type="AlphaFoldDB" id="A0A4R3KHY2"/>
<dbReference type="OrthoDB" id="670210at2"/>
<feature type="transmembrane region" description="Helical" evidence="5">
    <location>
        <begin position="149"/>
        <end position="170"/>
    </location>
</feature>
<feature type="transmembrane region" description="Helical" evidence="5">
    <location>
        <begin position="177"/>
        <end position="195"/>
    </location>
</feature>
<dbReference type="InterPro" id="IPR000412">
    <property type="entry name" value="ABC_2_transport"/>
</dbReference>
<comment type="subcellular location">
    <subcellularLocation>
        <location evidence="5">Cell membrane</location>
        <topology evidence="5">Multi-pass membrane protein</topology>
    </subcellularLocation>
    <subcellularLocation>
        <location evidence="1">Membrane</location>
        <topology evidence="1">Multi-pass membrane protein</topology>
    </subcellularLocation>
</comment>
<dbReference type="Proteomes" id="UP000295726">
    <property type="component" value="Unassembled WGS sequence"/>
</dbReference>
<keyword evidence="4 5" id="KW-0472">Membrane</keyword>
<organism evidence="7 8">
    <name type="scientific">Muricomes intestini</name>
    <dbReference type="NCBI Taxonomy" id="1796634"/>
    <lineage>
        <taxon>Bacteria</taxon>
        <taxon>Bacillati</taxon>
        <taxon>Bacillota</taxon>
        <taxon>Clostridia</taxon>
        <taxon>Lachnospirales</taxon>
        <taxon>Lachnospiraceae</taxon>
        <taxon>Muricomes</taxon>
    </lineage>
</organism>
<keyword evidence="8" id="KW-1185">Reference proteome</keyword>
<dbReference type="Pfam" id="PF01061">
    <property type="entry name" value="ABC2_membrane"/>
    <property type="match status" value="1"/>
</dbReference>
<sequence>MTASKKISRWFSDTGVMVNRSMTHMFRSIDTIITVIAMSVMMMLLFIYVFGGAIATGAYSGSYIDYILPGILLMAVGSGVSYASVRMNNDVTEGIFERFHSMPIAKSSVLWGHVISSTISCFISLIVIVLLALLMGFRSSASILEWFEATGIILLFTLATTWMAILSGLLAKTAEGAGVFSYPLIFLPFISSAFVPTATMPTPVRVFAENQPVTSIVESVRGLLLGQPVSNDIWMALAWHVGLLVLMYVLAIRAYKRKMR</sequence>
<evidence type="ECO:0000256" key="5">
    <source>
        <dbReference type="RuleBase" id="RU361157"/>
    </source>
</evidence>
<feature type="transmembrane region" description="Helical" evidence="5">
    <location>
        <begin position="32"/>
        <end position="54"/>
    </location>
</feature>
<dbReference type="PANTHER" id="PTHR43229">
    <property type="entry name" value="NODULATION PROTEIN J"/>
    <property type="match status" value="1"/>
</dbReference>
<evidence type="ECO:0000256" key="1">
    <source>
        <dbReference type="ARBA" id="ARBA00004141"/>
    </source>
</evidence>
<dbReference type="GO" id="GO:0140359">
    <property type="term" value="F:ABC-type transporter activity"/>
    <property type="evidence" value="ECO:0007669"/>
    <property type="project" value="InterPro"/>
</dbReference>
<keyword evidence="5" id="KW-0813">Transport</keyword>